<dbReference type="OrthoDB" id="4801736at2"/>
<dbReference type="GeneID" id="60906766"/>
<evidence type="ECO:0000313" key="1">
    <source>
        <dbReference type="EMBL" id="SDS98631.1"/>
    </source>
</evidence>
<evidence type="ECO:0000313" key="2">
    <source>
        <dbReference type="Proteomes" id="UP000199700"/>
    </source>
</evidence>
<gene>
    <name evidence="1" type="ORF">SAMN04489751_3429</name>
</gene>
<accession>A0A1H1WPR4</accession>
<dbReference type="EMBL" id="LT629739">
    <property type="protein sequence ID" value="SDS98631.1"/>
    <property type="molecule type" value="Genomic_DNA"/>
</dbReference>
<dbReference type="Proteomes" id="UP000199700">
    <property type="component" value="Chromosome"/>
</dbReference>
<reference evidence="1" key="1">
    <citation type="submission" date="2016-10" db="EMBL/GenBank/DDBJ databases">
        <authorList>
            <person name="Varghese N."/>
            <person name="Submissions S."/>
        </authorList>
    </citation>
    <scope>NUCLEOTIDE SEQUENCE [LARGE SCALE GENOMIC DNA]</scope>
    <source>
        <strain evidence="1">DSM 22082</strain>
    </source>
</reference>
<dbReference type="STRING" id="629680.SAMN04489751_3429"/>
<protein>
    <submittedName>
        <fullName evidence="1">Uncharacterized protein</fullName>
    </submittedName>
</protein>
<name>A0A1H1WPR4_BRESA</name>
<proteinExistence type="predicted"/>
<dbReference type="RefSeq" id="WP_009884119.1">
    <property type="nucleotide sequence ID" value="NZ_LT629739.1"/>
</dbReference>
<keyword evidence="2" id="KW-1185">Reference proteome</keyword>
<organism evidence="1 2">
    <name type="scientific">Brevibacterium sandarakinum</name>
    <dbReference type="NCBI Taxonomy" id="629680"/>
    <lineage>
        <taxon>Bacteria</taxon>
        <taxon>Bacillati</taxon>
        <taxon>Actinomycetota</taxon>
        <taxon>Actinomycetes</taxon>
        <taxon>Micrococcales</taxon>
        <taxon>Brevibacteriaceae</taxon>
        <taxon>Brevibacterium</taxon>
    </lineage>
</organism>
<sequence length="214" mass="23978">MTAHAYGAPQNRQLQAQNLEWSQINVEGLSPAEVENALELYRTIVQEQLDERSSLSKRLAHSYLTRTIQLIPEATQRQAQRSVAFRARLLEEEGVETYESLATLRGSSQSTVRTWVARQREQLHMFTIDVEGKTFIPKVQLTHRGTLNDNVTALIAPLLKVGIGSWGLWSWLTAPTGLLSDEIPAKVAETSPKRAVNAAELYAEDLRDAKDRTA</sequence>
<dbReference type="AlphaFoldDB" id="A0A1H1WPR4"/>